<dbReference type="Proteomes" id="UP000244855">
    <property type="component" value="Unassembled WGS sequence"/>
</dbReference>
<proteinExistence type="predicted"/>
<accession>A0A2V1D3L9</accession>
<evidence type="ECO:0000313" key="2">
    <source>
        <dbReference type="Proteomes" id="UP000244855"/>
    </source>
</evidence>
<protein>
    <submittedName>
        <fullName evidence="1">Uncharacterized protein</fullName>
    </submittedName>
</protein>
<dbReference type="AlphaFoldDB" id="A0A2V1D3L9"/>
<dbReference type="EMBL" id="KZ805662">
    <property type="protein sequence ID" value="PVH92640.1"/>
    <property type="molecule type" value="Genomic_DNA"/>
</dbReference>
<name>A0A2V1D3L9_9PLEO</name>
<evidence type="ECO:0000313" key="1">
    <source>
        <dbReference type="EMBL" id="PVH92640.1"/>
    </source>
</evidence>
<keyword evidence="2" id="KW-1185">Reference proteome</keyword>
<dbReference type="OrthoDB" id="3778713at2759"/>
<organism evidence="1 2">
    <name type="scientific">Periconia macrospinosa</name>
    <dbReference type="NCBI Taxonomy" id="97972"/>
    <lineage>
        <taxon>Eukaryota</taxon>
        <taxon>Fungi</taxon>
        <taxon>Dikarya</taxon>
        <taxon>Ascomycota</taxon>
        <taxon>Pezizomycotina</taxon>
        <taxon>Dothideomycetes</taxon>
        <taxon>Pleosporomycetidae</taxon>
        <taxon>Pleosporales</taxon>
        <taxon>Massarineae</taxon>
        <taxon>Periconiaceae</taxon>
        <taxon>Periconia</taxon>
    </lineage>
</organism>
<sequence length="203" mass="23612">MERLDIGQVYHGATDGKDRIFEYSVRFWNLFSRIQIRLWDWNDEAAVELTDLDSQPGPHHNIWDKLLTKPNRDRLSVNPEGVDTHGTATCRDVQAGLADHINEPNTITIDLEPEQGHRVVTMTIEFRLRSDGHKIMVETCSRRNDYGDGFGDDAARHALKKKIKEIEEREERVRAREASIRLGYMKLLDMTKEMERILELLND</sequence>
<reference evidence="1 2" key="1">
    <citation type="journal article" date="2018" name="Sci. Rep.">
        <title>Comparative genomics provides insights into the lifestyle and reveals functional heterogeneity of dark septate endophytic fungi.</title>
        <authorList>
            <person name="Knapp D.G."/>
            <person name="Nemeth J.B."/>
            <person name="Barry K."/>
            <person name="Hainaut M."/>
            <person name="Henrissat B."/>
            <person name="Johnson J."/>
            <person name="Kuo A."/>
            <person name="Lim J.H.P."/>
            <person name="Lipzen A."/>
            <person name="Nolan M."/>
            <person name="Ohm R.A."/>
            <person name="Tamas L."/>
            <person name="Grigoriev I.V."/>
            <person name="Spatafora J.W."/>
            <person name="Nagy L.G."/>
            <person name="Kovacs G.M."/>
        </authorList>
    </citation>
    <scope>NUCLEOTIDE SEQUENCE [LARGE SCALE GENOMIC DNA]</scope>
    <source>
        <strain evidence="1 2">DSE2036</strain>
    </source>
</reference>
<gene>
    <name evidence="1" type="ORF">DM02DRAFT_662753</name>
</gene>